<proteinExistence type="predicted"/>
<sequence>MQNKKVFGHSSHNLHNINIRYLYIPNYLENGLGGLPSLPFPFWNHPWVNYQFQFVCSYIIPFKMDAMNLADDVIQYKLFYLIAENVLKTQELYYQIIIKGLYCCRPSWLRAICHCTEVVTNNKTNYELIDCHIIRGPYLAGDPRHVPHVLIRSFIIKKKKCGSYLNKELQVSGRDPKACATATIGSYSLYRRLRQRHRFIYGIWAGGLQRNRLVDVSYSRIKRIPCRSRPQARTATTAAADADNI</sequence>
<dbReference type="EMBL" id="VYZN01000023">
    <property type="protein sequence ID" value="KAE9536533.1"/>
    <property type="molecule type" value="Genomic_DNA"/>
</dbReference>
<organism evidence="1 2">
    <name type="scientific">Aphis glycines</name>
    <name type="common">Soybean aphid</name>
    <dbReference type="NCBI Taxonomy" id="307491"/>
    <lineage>
        <taxon>Eukaryota</taxon>
        <taxon>Metazoa</taxon>
        <taxon>Ecdysozoa</taxon>
        <taxon>Arthropoda</taxon>
        <taxon>Hexapoda</taxon>
        <taxon>Insecta</taxon>
        <taxon>Pterygota</taxon>
        <taxon>Neoptera</taxon>
        <taxon>Paraneoptera</taxon>
        <taxon>Hemiptera</taxon>
        <taxon>Sternorrhyncha</taxon>
        <taxon>Aphidomorpha</taxon>
        <taxon>Aphidoidea</taxon>
        <taxon>Aphididae</taxon>
        <taxon>Aphidini</taxon>
        <taxon>Aphis</taxon>
        <taxon>Aphis</taxon>
    </lineage>
</organism>
<comment type="caution">
    <text evidence="1">The sequence shown here is derived from an EMBL/GenBank/DDBJ whole genome shotgun (WGS) entry which is preliminary data.</text>
</comment>
<name>A0A6G0TPB4_APHGL</name>
<dbReference type="AlphaFoldDB" id="A0A6G0TPB4"/>
<keyword evidence="2" id="KW-1185">Reference proteome</keyword>
<gene>
    <name evidence="1" type="ORF">AGLY_007322</name>
</gene>
<protein>
    <submittedName>
        <fullName evidence="1">Uncharacterized protein</fullName>
    </submittedName>
</protein>
<accession>A0A6G0TPB4</accession>
<dbReference type="Proteomes" id="UP000475862">
    <property type="component" value="Unassembled WGS sequence"/>
</dbReference>
<reference evidence="1 2" key="1">
    <citation type="submission" date="2019-08" db="EMBL/GenBank/DDBJ databases">
        <title>The genome of the soybean aphid Biotype 1, its phylome, world population structure and adaptation to the North American continent.</title>
        <authorList>
            <person name="Giordano R."/>
            <person name="Donthu R.K."/>
            <person name="Hernandez A.G."/>
            <person name="Wright C.L."/>
            <person name="Zimin A.V."/>
        </authorList>
    </citation>
    <scope>NUCLEOTIDE SEQUENCE [LARGE SCALE GENOMIC DNA]</scope>
    <source>
        <tissue evidence="1">Whole aphids</tissue>
    </source>
</reference>
<evidence type="ECO:0000313" key="1">
    <source>
        <dbReference type="EMBL" id="KAE9536533.1"/>
    </source>
</evidence>
<evidence type="ECO:0000313" key="2">
    <source>
        <dbReference type="Proteomes" id="UP000475862"/>
    </source>
</evidence>